<keyword evidence="1" id="KW-0472">Membrane</keyword>
<protein>
    <recommendedName>
        <fullName evidence="4">ABC-2 type transport system permease protein</fullName>
    </recommendedName>
</protein>
<reference evidence="2 3" key="1">
    <citation type="journal article" date="2018" name="Syst. Appl. Microbiol.">
        <title>Characterization and high-quality draft genome sequence of Herbivorax saccincola A7, an anaerobic, alkaliphilic, thermophilic, cellulolytic, and xylanolytic bacterium.</title>
        <authorList>
            <person name="Aikawa S."/>
            <person name="Baramee S."/>
            <person name="Sermsathanaswadi J."/>
            <person name="Thianheng P."/>
            <person name="Tachaapaikoon C."/>
            <person name="Shikata A."/>
            <person name="Waeonukul R."/>
            <person name="Pason P."/>
            <person name="Ratanakhanokchai K."/>
            <person name="Kosugi A."/>
        </authorList>
    </citation>
    <scope>NUCLEOTIDE SEQUENCE [LARGE SCALE GENOMIC DNA]</scope>
    <source>
        <strain evidence="2 3">A7</strain>
    </source>
</reference>
<dbReference type="GO" id="GO:0005886">
    <property type="term" value="C:plasma membrane"/>
    <property type="evidence" value="ECO:0007669"/>
    <property type="project" value="UniProtKB-SubCell"/>
</dbReference>
<comment type="caution">
    <text evidence="2">The sequence shown here is derived from an EMBL/GenBank/DDBJ whole genome shotgun (WGS) entry which is preliminary data.</text>
</comment>
<keyword evidence="1" id="KW-0812">Transmembrane</keyword>
<name>A0A2S8RDC4_9FIRM</name>
<keyword evidence="1" id="KW-1133">Transmembrane helix</keyword>
<accession>A0A2S8RDC4</accession>
<feature type="transmembrane region" description="Helical" evidence="1">
    <location>
        <begin position="118"/>
        <end position="143"/>
    </location>
</feature>
<dbReference type="EMBL" id="NEMB01000003">
    <property type="protein sequence ID" value="PQQ67800.1"/>
    <property type="molecule type" value="Genomic_DNA"/>
</dbReference>
<evidence type="ECO:0000313" key="2">
    <source>
        <dbReference type="EMBL" id="PQQ67800.1"/>
    </source>
</evidence>
<gene>
    <name evidence="2" type="ORF">B9R14_14265</name>
</gene>
<evidence type="ECO:0000313" key="3">
    <source>
        <dbReference type="Proteomes" id="UP000239720"/>
    </source>
</evidence>
<dbReference type="GO" id="GO:0140359">
    <property type="term" value="F:ABC-type transporter activity"/>
    <property type="evidence" value="ECO:0007669"/>
    <property type="project" value="InterPro"/>
</dbReference>
<dbReference type="OrthoDB" id="66636at2"/>
<feature type="transmembrane region" description="Helical" evidence="1">
    <location>
        <begin position="190"/>
        <end position="207"/>
    </location>
</feature>
<proteinExistence type="predicted"/>
<evidence type="ECO:0008006" key="4">
    <source>
        <dbReference type="Google" id="ProtNLM"/>
    </source>
</evidence>
<dbReference type="AlphaFoldDB" id="A0A2S8RDC4"/>
<sequence>MSWSLFKVNIKTNKFIWIILTCVYCFYFASIILMFDPEKTEALNEVLDMFPESMIKAMGFDEFGTTLLTFISSYMYGFLIFLFPMVLSIVINHRIIASHVDKGSMAYLLSTPNSRVKIAFTQAVSGLASITLFFIVTTSFAIVVSEVMFPGLLETGKFIMLNIYALLMYYAIGGIGFFASCIANESKLSLSIGVGVPVTFLVLQMLGNAGEKFSWLKNLSLYTLFNPNKLIEGSSFSYIAMFIFTVIAVILYTGGILTFNKRDLPI</sequence>
<dbReference type="Proteomes" id="UP000239720">
    <property type="component" value="Unassembled WGS sequence"/>
</dbReference>
<evidence type="ECO:0000256" key="1">
    <source>
        <dbReference type="SAM" id="Phobius"/>
    </source>
</evidence>
<dbReference type="Pfam" id="PF12679">
    <property type="entry name" value="ABC2_membrane_2"/>
    <property type="match status" value="1"/>
</dbReference>
<dbReference type="PANTHER" id="PTHR37305">
    <property type="entry name" value="INTEGRAL MEMBRANE PROTEIN-RELATED"/>
    <property type="match status" value="1"/>
</dbReference>
<organism evidence="2 3">
    <name type="scientific">Acetivibrio saccincola</name>
    <dbReference type="NCBI Taxonomy" id="1677857"/>
    <lineage>
        <taxon>Bacteria</taxon>
        <taxon>Bacillati</taxon>
        <taxon>Bacillota</taxon>
        <taxon>Clostridia</taxon>
        <taxon>Eubacteriales</taxon>
        <taxon>Oscillospiraceae</taxon>
        <taxon>Acetivibrio</taxon>
    </lineage>
</organism>
<feature type="transmembrane region" description="Helical" evidence="1">
    <location>
        <begin position="236"/>
        <end position="259"/>
    </location>
</feature>
<dbReference type="RefSeq" id="WP_105368475.1">
    <property type="nucleotide sequence ID" value="NZ_JAAYER010000037.1"/>
</dbReference>
<feature type="transmembrane region" description="Helical" evidence="1">
    <location>
        <begin position="74"/>
        <end position="97"/>
    </location>
</feature>
<dbReference type="PANTHER" id="PTHR37305:SF2">
    <property type="entry name" value="BACITRACIN TRANSPORT PERMEASE PROTEIN BCRB"/>
    <property type="match status" value="1"/>
</dbReference>
<feature type="transmembrane region" description="Helical" evidence="1">
    <location>
        <begin position="163"/>
        <end position="183"/>
    </location>
</feature>
<feature type="transmembrane region" description="Helical" evidence="1">
    <location>
        <begin position="15"/>
        <end position="35"/>
    </location>
</feature>